<dbReference type="GO" id="GO:0008360">
    <property type="term" value="P:regulation of cell shape"/>
    <property type="evidence" value="ECO:0007669"/>
    <property type="project" value="UniProtKB-KW"/>
</dbReference>
<evidence type="ECO:0000259" key="15">
    <source>
        <dbReference type="Pfam" id="PF00905"/>
    </source>
</evidence>
<keyword evidence="6" id="KW-0808">Transferase</keyword>
<keyword evidence="9" id="KW-0573">Peptidoglycan synthesis</keyword>
<keyword evidence="11" id="KW-0961">Cell wall biogenesis/degradation</keyword>
<dbReference type="SUPFAM" id="SSF56601">
    <property type="entry name" value="beta-lactamase/transpeptidase-like"/>
    <property type="match status" value="1"/>
</dbReference>
<evidence type="ECO:0000256" key="13">
    <source>
        <dbReference type="ARBA" id="ARBA00049902"/>
    </source>
</evidence>
<comment type="similarity">
    <text evidence="2">In the N-terminal section; belongs to the glycosyltransferase 51 family.</text>
</comment>
<dbReference type="GO" id="GO:0008955">
    <property type="term" value="F:peptidoglycan glycosyltransferase activity"/>
    <property type="evidence" value="ECO:0007669"/>
    <property type="project" value="UniProtKB-EC"/>
</dbReference>
<evidence type="ECO:0000256" key="1">
    <source>
        <dbReference type="ARBA" id="ARBA00007090"/>
    </source>
</evidence>
<dbReference type="GO" id="GO:0009252">
    <property type="term" value="P:peptidoglycan biosynthetic process"/>
    <property type="evidence" value="ECO:0007669"/>
    <property type="project" value="UniProtKB-KW"/>
</dbReference>
<dbReference type="InterPro" id="IPR036950">
    <property type="entry name" value="PBP_transglycosylase"/>
</dbReference>
<dbReference type="RefSeq" id="WP_239087943.1">
    <property type="nucleotide sequence ID" value="NZ_BOON01000002.1"/>
</dbReference>
<evidence type="ECO:0000313" key="18">
    <source>
        <dbReference type="Proteomes" id="UP000599074"/>
    </source>
</evidence>
<dbReference type="InterPro" id="IPR012338">
    <property type="entry name" value="Beta-lactam/transpept-like"/>
</dbReference>
<evidence type="ECO:0000256" key="10">
    <source>
        <dbReference type="ARBA" id="ARBA00023268"/>
    </source>
</evidence>
<dbReference type="Pfam" id="PF00905">
    <property type="entry name" value="Transpeptidase"/>
    <property type="match status" value="1"/>
</dbReference>
<feature type="domain" description="Penicillin-binding protein transpeptidase" evidence="15">
    <location>
        <begin position="364"/>
        <end position="666"/>
    </location>
</feature>
<keyword evidence="8" id="KW-0133">Cell shape</keyword>
<evidence type="ECO:0000256" key="2">
    <source>
        <dbReference type="ARBA" id="ARBA00007739"/>
    </source>
</evidence>
<sequence length="701" mass="75422">MFGYWIFKVSTALFQALVFGLLLACAALPAALGAGLMLQASMSSYDKLPQNLRTPPPAQTSYLYANDGKTLITAFYEEYRTEVKLQDIAPVMQQAIIAAEDSRFYHHGGVDVKGVVRALVANRDSGRVTQGASTLTMQYVRNVLKTDVTLTDEQRRLATVESPDRKVQEIRYALQLERKLSKKEILNRYLNIAYFGSGAYGIETASRMYFSKSAAQLTLPEAAMLAGLVQSPEVDNPINGNRKAALERRAYVLDSMARNKLISDEEAHRAKSQPLEVRQSTPPPNKCVSVAPEHGDWGFFCDYFHQWWNSQQAFGATRALRDRNLKRGGYRIVSSLDPKIQATALRESLAVYPYGNARALPLAMVQPGTGRVLAMAINRYYSLAQNPNNAPYPNTVNQLVAGDDNLAGYQAGSTFKMFTMLTALDGGRPLSTLFNAPSPLVTHWPGGGGAVCGGRYCPPNANPAWMNGPRMMWDGFGRSVNTYWVWLEEQVGADKVVAMAKKLGIQFRSSLDADLAGPRVSEWGAFTLGVSQTTPLDVANAYATVAAEGMYCPPLPVLSITDRDGRALPQGSPSCQRVVSEDVARAATDAARCPVGQQSFYGKCNGGTDDAIGSLLGRPVAGKTGTSDGESTESFAAFTPQIAGAATAVNPDNPMDAVGGGVSTAVDRAVANTMVDALKGQPVRNFQPPSAAIAGLTAPPG</sequence>
<dbReference type="Gene3D" id="3.40.710.10">
    <property type="entry name" value="DD-peptidase/beta-lactamase superfamily"/>
    <property type="match status" value="1"/>
</dbReference>
<evidence type="ECO:0000259" key="16">
    <source>
        <dbReference type="Pfam" id="PF00912"/>
    </source>
</evidence>
<comment type="catalytic activity">
    <reaction evidence="13">
        <text>[GlcNAc-(1-&gt;4)-Mur2Ac(oyl-L-Ala-gamma-D-Glu-L-Lys-D-Ala-D-Ala)](n)-di-trans,octa-cis-undecaprenyl diphosphate + beta-D-GlcNAc-(1-&gt;4)-Mur2Ac(oyl-L-Ala-gamma-D-Glu-L-Lys-D-Ala-D-Ala)-di-trans,octa-cis-undecaprenyl diphosphate = [GlcNAc-(1-&gt;4)-Mur2Ac(oyl-L-Ala-gamma-D-Glu-L-Lys-D-Ala-D-Ala)](n+1)-di-trans,octa-cis-undecaprenyl diphosphate + di-trans,octa-cis-undecaprenyl diphosphate + H(+)</text>
        <dbReference type="Rhea" id="RHEA:23708"/>
        <dbReference type="Rhea" id="RHEA-COMP:9602"/>
        <dbReference type="Rhea" id="RHEA-COMP:9603"/>
        <dbReference type="ChEBI" id="CHEBI:15378"/>
        <dbReference type="ChEBI" id="CHEBI:58405"/>
        <dbReference type="ChEBI" id="CHEBI:60033"/>
        <dbReference type="ChEBI" id="CHEBI:78435"/>
        <dbReference type="EC" id="2.4.99.28"/>
    </reaction>
</comment>
<dbReference type="Proteomes" id="UP000599074">
    <property type="component" value="Unassembled WGS sequence"/>
</dbReference>
<evidence type="ECO:0000256" key="8">
    <source>
        <dbReference type="ARBA" id="ARBA00022960"/>
    </source>
</evidence>
<evidence type="ECO:0000256" key="5">
    <source>
        <dbReference type="ARBA" id="ARBA00022676"/>
    </source>
</evidence>
<dbReference type="GO" id="GO:0009002">
    <property type="term" value="F:serine-type D-Ala-D-Ala carboxypeptidase activity"/>
    <property type="evidence" value="ECO:0007669"/>
    <property type="project" value="UniProtKB-EC"/>
</dbReference>
<dbReference type="EMBL" id="BOON01000002">
    <property type="protein sequence ID" value="GII20562.1"/>
    <property type="molecule type" value="Genomic_DNA"/>
</dbReference>
<accession>A0A8J3T8G2</accession>
<dbReference type="GO" id="GO:0030288">
    <property type="term" value="C:outer membrane-bounded periplasmic space"/>
    <property type="evidence" value="ECO:0007669"/>
    <property type="project" value="TreeGrafter"/>
</dbReference>
<evidence type="ECO:0000256" key="9">
    <source>
        <dbReference type="ARBA" id="ARBA00022984"/>
    </source>
</evidence>
<keyword evidence="10" id="KW-0511">Multifunctional enzyme</keyword>
<proteinExistence type="inferred from homology"/>
<comment type="similarity">
    <text evidence="1">In the C-terminal section; belongs to the transpeptidase family.</text>
</comment>
<dbReference type="InterPro" id="IPR001264">
    <property type="entry name" value="Glyco_trans_51"/>
</dbReference>
<evidence type="ECO:0000256" key="12">
    <source>
        <dbReference type="ARBA" id="ARBA00034000"/>
    </source>
</evidence>
<dbReference type="InterPro" id="IPR023346">
    <property type="entry name" value="Lysozyme-like_dom_sf"/>
</dbReference>
<dbReference type="Pfam" id="PF00912">
    <property type="entry name" value="Transgly"/>
    <property type="match status" value="1"/>
</dbReference>
<dbReference type="GO" id="GO:0071555">
    <property type="term" value="P:cell wall organization"/>
    <property type="evidence" value="ECO:0007669"/>
    <property type="project" value="UniProtKB-KW"/>
</dbReference>
<dbReference type="InterPro" id="IPR050396">
    <property type="entry name" value="Glycosyltr_51/Transpeptidase"/>
</dbReference>
<evidence type="ECO:0000256" key="6">
    <source>
        <dbReference type="ARBA" id="ARBA00022679"/>
    </source>
</evidence>
<name>A0A8J3T8G2_9ACTN</name>
<evidence type="ECO:0008006" key="19">
    <source>
        <dbReference type="Google" id="ProtNLM"/>
    </source>
</evidence>
<comment type="catalytic activity">
    <reaction evidence="12">
        <text>Preferential cleavage: (Ac)2-L-Lys-D-Ala-|-D-Ala. Also transpeptidation of peptidyl-alanyl moieties that are N-acyl substituents of D-alanine.</text>
        <dbReference type="EC" id="3.4.16.4"/>
    </reaction>
</comment>
<keyword evidence="18" id="KW-1185">Reference proteome</keyword>
<feature type="domain" description="Glycosyl transferase family 51" evidence="16">
    <location>
        <begin position="71"/>
        <end position="256"/>
    </location>
</feature>
<dbReference type="InterPro" id="IPR001460">
    <property type="entry name" value="PCN-bd_Tpept"/>
</dbReference>
<keyword evidence="5" id="KW-0328">Glycosyltransferase</keyword>
<dbReference type="GO" id="GO:0006508">
    <property type="term" value="P:proteolysis"/>
    <property type="evidence" value="ECO:0007669"/>
    <property type="project" value="UniProtKB-KW"/>
</dbReference>
<evidence type="ECO:0000256" key="11">
    <source>
        <dbReference type="ARBA" id="ARBA00023316"/>
    </source>
</evidence>
<comment type="caution">
    <text evidence="17">The sequence shown here is derived from an EMBL/GenBank/DDBJ whole genome shotgun (WGS) entry which is preliminary data.</text>
</comment>
<evidence type="ECO:0000256" key="14">
    <source>
        <dbReference type="SAM" id="MobiDB-lite"/>
    </source>
</evidence>
<dbReference type="SUPFAM" id="SSF53955">
    <property type="entry name" value="Lysozyme-like"/>
    <property type="match status" value="1"/>
</dbReference>
<keyword evidence="4" id="KW-0645">Protease</keyword>
<keyword evidence="3" id="KW-0121">Carboxypeptidase</keyword>
<gene>
    <name evidence="17" type="ORF">Pme01_01590</name>
</gene>
<evidence type="ECO:0000256" key="7">
    <source>
        <dbReference type="ARBA" id="ARBA00022801"/>
    </source>
</evidence>
<evidence type="ECO:0000256" key="3">
    <source>
        <dbReference type="ARBA" id="ARBA00022645"/>
    </source>
</evidence>
<dbReference type="GO" id="GO:0008658">
    <property type="term" value="F:penicillin binding"/>
    <property type="evidence" value="ECO:0007669"/>
    <property type="project" value="InterPro"/>
</dbReference>
<evidence type="ECO:0000313" key="17">
    <source>
        <dbReference type="EMBL" id="GII20562.1"/>
    </source>
</evidence>
<organism evidence="17 18">
    <name type="scientific">Planosporangium mesophilum</name>
    <dbReference type="NCBI Taxonomy" id="689768"/>
    <lineage>
        <taxon>Bacteria</taxon>
        <taxon>Bacillati</taxon>
        <taxon>Actinomycetota</taxon>
        <taxon>Actinomycetes</taxon>
        <taxon>Micromonosporales</taxon>
        <taxon>Micromonosporaceae</taxon>
        <taxon>Planosporangium</taxon>
    </lineage>
</organism>
<dbReference type="AlphaFoldDB" id="A0A8J3T8G2"/>
<keyword evidence="7" id="KW-0378">Hydrolase</keyword>
<protein>
    <recommendedName>
        <fullName evidence="19">Penicillin-insensitive transglycosylase</fullName>
    </recommendedName>
</protein>
<dbReference type="Gene3D" id="1.10.3810.10">
    <property type="entry name" value="Biosynthetic peptidoglycan transglycosylase-like"/>
    <property type="match status" value="1"/>
</dbReference>
<dbReference type="FunFam" id="1.10.3810.10:FF:000001">
    <property type="entry name" value="Penicillin-binding protein 1A"/>
    <property type="match status" value="1"/>
</dbReference>
<dbReference type="PANTHER" id="PTHR32282:SF33">
    <property type="entry name" value="PEPTIDOGLYCAN GLYCOSYLTRANSFERASE"/>
    <property type="match status" value="1"/>
</dbReference>
<dbReference type="PANTHER" id="PTHR32282">
    <property type="entry name" value="BINDING PROTEIN TRANSPEPTIDASE, PUTATIVE-RELATED"/>
    <property type="match status" value="1"/>
</dbReference>
<evidence type="ECO:0000256" key="4">
    <source>
        <dbReference type="ARBA" id="ARBA00022670"/>
    </source>
</evidence>
<feature type="region of interest" description="Disordered" evidence="14">
    <location>
        <begin position="264"/>
        <end position="284"/>
    </location>
</feature>
<reference evidence="17" key="1">
    <citation type="submission" date="2021-01" db="EMBL/GenBank/DDBJ databases">
        <title>Whole genome shotgun sequence of Planosporangium mesophilum NBRC 109066.</title>
        <authorList>
            <person name="Komaki H."/>
            <person name="Tamura T."/>
        </authorList>
    </citation>
    <scope>NUCLEOTIDE SEQUENCE</scope>
    <source>
        <strain evidence="17">NBRC 109066</strain>
    </source>
</reference>